<feature type="non-terminal residue" evidence="1">
    <location>
        <position position="1"/>
    </location>
</feature>
<evidence type="ECO:0000313" key="3">
    <source>
        <dbReference type="Proteomes" id="UP000663829"/>
    </source>
</evidence>
<evidence type="ECO:0000313" key="1">
    <source>
        <dbReference type="EMBL" id="CAF1483504.1"/>
    </source>
</evidence>
<comment type="caution">
    <text evidence="1">The sequence shown here is derived from an EMBL/GenBank/DDBJ whole genome shotgun (WGS) entry which is preliminary data.</text>
</comment>
<sequence>MFERESKAFREVVEYSKQEWLDRVGICPDHDRPKTYYRGLRRQALRTTREET</sequence>
<protein>
    <submittedName>
        <fullName evidence="1">Uncharacterized protein</fullName>
    </submittedName>
</protein>
<proteinExistence type="predicted"/>
<keyword evidence="3" id="KW-1185">Reference proteome</keyword>
<reference evidence="1" key="1">
    <citation type="submission" date="2021-02" db="EMBL/GenBank/DDBJ databases">
        <authorList>
            <person name="Nowell W R."/>
        </authorList>
    </citation>
    <scope>NUCLEOTIDE SEQUENCE</scope>
</reference>
<dbReference type="AlphaFoldDB" id="A0A815RWG0"/>
<evidence type="ECO:0000313" key="2">
    <source>
        <dbReference type="EMBL" id="CAF4348028.1"/>
    </source>
</evidence>
<dbReference type="EMBL" id="CAJOBC010086751">
    <property type="protein sequence ID" value="CAF4348028.1"/>
    <property type="molecule type" value="Genomic_DNA"/>
</dbReference>
<dbReference type="EMBL" id="CAJNOQ010021265">
    <property type="protein sequence ID" value="CAF1483504.1"/>
    <property type="molecule type" value="Genomic_DNA"/>
</dbReference>
<accession>A0A815RWG0</accession>
<name>A0A815RWG0_9BILA</name>
<dbReference type="Proteomes" id="UP000663829">
    <property type="component" value="Unassembled WGS sequence"/>
</dbReference>
<gene>
    <name evidence="1" type="ORF">GPM918_LOCUS35941</name>
    <name evidence="2" type="ORF">SRO942_LOCUS36668</name>
</gene>
<organism evidence="1 3">
    <name type="scientific">Didymodactylos carnosus</name>
    <dbReference type="NCBI Taxonomy" id="1234261"/>
    <lineage>
        <taxon>Eukaryota</taxon>
        <taxon>Metazoa</taxon>
        <taxon>Spiralia</taxon>
        <taxon>Gnathifera</taxon>
        <taxon>Rotifera</taxon>
        <taxon>Eurotatoria</taxon>
        <taxon>Bdelloidea</taxon>
        <taxon>Philodinida</taxon>
        <taxon>Philodinidae</taxon>
        <taxon>Didymodactylos</taxon>
    </lineage>
</organism>
<dbReference type="Proteomes" id="UP000681722">
    <property type="component" value="Unassembled WGS sequence"/>
</dbReference>